<dbReference type="PANTHER" id="PTHR36509">
    <property type="entry name" value="BLL3101 PROTEIN"/>
    <property type="match status" value="1"/>
</dbReference>
<dbReference type="InterPro" id="IPR010621">
    <property type="entry name" value="DUF1214"/>
</dbReference>
<dbReference type="InterPro" id="IPR010679">
    <property type="entry name" value="DUF1254"/>
</dbReference>
<proteinExistence type="predicted"/>
<organism evidence="3 4">
    <name type="scientific">Rhizobium leguminosarum</name>
    <dbReference type="NCBI Taxonomy" id="384"/>
    <lineage>
        <taxon>Bacteria</taxon>
        <taxon>Pseudomonadati</taxon>
        <taxon>Pseudomonadota</taxon>
        <taxon>Alphaproteobacteria</taxon>
        <taxon>Hyphomicrobiales</taxon>
        <taxon>Rhizobiaceae</taxon>
        <taxon>Rhizobium/Agrobacterium group</taxon>
        <taxon>Rhizobium</taxon>
    </lineage>
</organism>
<dbReference type="Proteomes" id="UP000092691">
    <property type="component" value="Plasmid unnamed7"/>
</dbReference>
<dbReference type="Pfam" id="PF06742">
    <property type="entry name" value="DUF1214"/>
    <property type="match status" value="1"/>
</dbReference>
<feature type="domain" description="DUF1214" evidence="1">
    <location>
        <begin position="332"/>
        <end position="436"/>
    </location>
</feature>
<sequence>MGPVELQGGYPSTKSVGKLYDELDFQRATQAYIWATPLVAMEALRSANRSDWGVDYDDVGLVDGYTTPVVSALTGNNTTIYAAVFTDLERDGPVVIDSPVGVYGVIDDFWQRPVVEVGPFGPDRGKGGKFLLLPPGYDGPVPDGYLAAKSKTNQTMFIGRAFVKDGDVKSAVDTLARIKVYPLSKAERPPETRVVRAGNRPLNSIAPKGFGYWQLLSDALDKEPVEERDRFFHAMLKPLGIEKGKAFKPDDRQKKILTEAADVGFLMAQTLSMAPRLENASSYPGTHWEWVLTLDPSQEAPGYTQLDERTDYTFEAITIAEGMIKMIPGAGSQYMSAAKDKTGAWLEGGRNYTLHVPADVPAKEFWAVTVYDVMTRSMIKTQTMKAGVSSQDKLKENVDGSVDVHFGPQPPKDDVNWVRTIPGRGWFAYFRWYGPTEKFFDKSWALPDIERKG</sequence>
<dbReference type="EMBL" id="CP016288">
    <property type="protein sequence ID" value="ANP90258.1"/>
    <property type="molecule type" value="Genomic_DNA"/>
</dbReference>
<dbReference type="InterPro" id="IPR037049">
    <property type="entry name" value="DUF1214_C_sf"/>
</dbReference>
<dbReference type="InterPro" id="IPR037050">
    <property type="entry name" value="DUF1254_sf"/>
</dbReference>
<name>A0A1B1CKH9_RHILE</name>
<dbReference type="Pfam" id="PF06863">
    <property type="entry name" value="DUF1254"/>
    <property type="match status" value="1"/>
</dbReference>
<keyword evidence="3" id="KW-0614">Plasmid</keyword>
<reference evidence="3 4" key="1">
    <citation type="submission" date="2016-06" db="EMBL/GenBank/DDBJ databases">
        <title>Microsymbionts genomes from the relict species Vavilovia formosa.</title>
        <authorList>
            <person name="Chirak E."/>
            <person name="Kimeklis A."/>
            <person name="Andronov E."/>
        </authorList>
    </citation>
    <scope>NUCLEOTIDE SEQUENCE [LARGE SCALE GENOMIC DNA]</scope>
    <source>
        <strain evidence="3 4">Vaf10</strain>
        <plasmid evidence="4">Plasmid unnamed7</plasmid>
    </source>
</reference>
<dbReference type="AlphaFoldDB" id="A0A1B1CKH9"/>
<evidence type="ECO:0000259" key="1">
    <source>
        <dbReference type="Pfam" id="PF06742"/>
    </source>
</evidence>
<feature type="domain" description="DUF1254" evidence="2">
    <location>
        <begin position="72"/>
        <end position="182"/>
    </location>
</feature>
<geneLocation type="plasmid" evidence="3 4">
    <name>unnamed7</name>
</geneLocation>
<evidence type="ECO:0000313" key="3">
    <source>
        <dbReference type="EMBL" id="ANP90258.1"/>
    </source>
</evidence>
<evidence type="ECO:0000259" key="2">
    <source>
        <dbReference type="Pfam" id="PF06863"/>
    </source>
</evidence>
<dbReference type="SUPFAM" id="SSF160935">
    <property type="entry name" value="VPA0735-like"/>
    <property type="match status" value="1"/>
</dbReference>
<gene>
    <name evidence="3" type="ORF">BA011_39995</name>
</gene>
<dbReference type="Gene3D" id="2.60.40.1610">
    <property type="entry name" value="Domain of unknown function DUF1254"/>
    <property type="match status" value="1"/>
</dbReference>
<accession>A0A1B1CKH9</accession>
<dbReference type="Gene3D" id="1.10.3360.10">
    <property type="entry name" value="VPA0735-like domain"/>
    <property type="match status" value="1"/>
</dbReference>
<dbReference type="Gene3D" id="2.60.120.600">
    <property type="entry name" value="Domain of unknown function DUF1214, C-terminal domain"/>
    <property type="match status" value="1"/>
</dbReference>
<dbReference type="PANTHER" id="PTHR36509:SF3">
    <property type="entry name" value="SIGNAL PEPTIDE PROTEIN"/>
    <property type="match status" value="1"/>
</dbReference>
<evidence type="ECO:0008006" key="5">
    <source>
        <dbReference type="Google" id="ProtNLM"/>
    </source>
</evidence>
<evidence type="ECO:0000313" key="4">
    <source>
        <dbReference type="Proteomes" id="UP000092691"/>
    </source>
</evidence>
<protein>
    <recommendedName>
        <fullName evidence="5">DUF1254 domain-containing protein</fullName>
    </recommendedName>
</protein>